<evidence type="ECO:0000259" key="5">
    <source>
        <dbReference type="PROSITE" id="PS51206"/>
    </source>
</evidence>
<accession>A0A0F9KA32</accession>
<evidence type="ECO:0000313" key="6">
    <source>
        <dbReference type="EMBL" id="KKM71491.1"/>
    </source>
</evidence>
<sequence>DKPIDDIGKEVEARRQKEAGAHPPKKSGDNDKGLNSRFIIKCLNANELGDGMLYAAIHKNKYIFNKSTGGWMIWTGHYWDIDHFNRAHANVEGVSDVYLKEAYNIVDRIKQATKQEKDDEVKQLTKLQTRIYKRVRRLREEKGRVNTLKFAHTNQEMAISIKGDELDQQPLLLGTPGGVIELRTGTFRPGRPDDLISIISPIEWQGIDCPAPTWELFLMDVFEKNLELMDFIARLFGYAAAGLNIEHVFPILIGRGRNGKGTIIEIMMHVMGDLAAPISAETLLDQGRARNSAGPSPDIMAFRGLRMAFASETDEDRRFSHSRVKWLTGGDSLTGRQLQSSLVKFETTHTLFLMTNHEPQAQSDDFSFWERVFIIPFNLSYVNREPAADYERPADKHLMEKLKTEGPGILAWLVRGYLAWQQIGIDPPLIVQRATEDYHRNEDVMQDFLDMCCFLEPAQETGASELHSAFAVWWTENMSNRVPSQKKFGKWMRRRFKWEKIGTVRYYGLGLKSEEFGS</sequence>
<keyword evidence="3" id="KW-0067">ATP-binding</keyword>
<dbReference type="PROSITE" id="PS51206">
    <property type="entry name" value="SF3_HELICASE_1"/>
    <property type="match status" value="1"/>
</dbReference>
<reference evidence="6" key="1">
    <citation type="journal article" date="2015" name="Nature">
        <title>Complex archaea that bridge the gap between prokaryotes and eukaryotes.</title>
        <authorList>
            <person name="Spang A."/>
            <person name="Saw J.H."/>
            <person name="Jorgensen S.L."/>
            <person name="Zaremba-Niedzwiedzka K."/>
            <person name="Martijn J."/>
            <person name="Lind A.E."/>
            <person name="van Eijk R."/>
            <person name="Schleper C."/>
            <person name="Guy L."/>
            <person name="Ettema T.J."/>
        </authorList>
    </citation>
    <scope>NUCLEOTIDE SEQUENCE</scope>
</reference>
<comment type="caution">
    <text evidence="6">The sequence shown here is derived from an EMBL/GenBank/DDBJ whole genome shotgun (WGS) entry which is preliminary data.</text>
</comment>
<dbReference type="PANTHER" id="PTHR35372">
    <property type="entry name" value="ATP BINDING PROTEIN-RELATED"/>
    <property type="match status" value="1"/>
</dbReference>
<dbReference type="InterPro" id="IPR014015">
    <property type="entry name" value="Helicase_SF3_DNA-vir"/>
</dbReference>
<organism evidence="6">
    <name type="scientific">marine sediment metagenome</name>
    <dbReference type="NCBI Taxonomy" id="412755"/>
    <lineage>
        <taxon>unclassified sequences</taxon>
        <taxon>metagenomes</taxon>
        <taxon>ecological metagenomes</taxon>
    </lineage>
</organism>
<dbReference type="GO" id="GO:0016787">
    <property type="term" value="F:hydrolase activity"/>
    <property type="evidence" value="ECO:0007669"/>
    <property type="project" value="UniProtKB-KW"/>
</dbReference>
<dbReference type="Gene3D" id="3.40.50.300">
    <property type="entry name" value="P-loop containing nucleotide triphosphate hydrolases"/>
    <property type="match status" value="1"/>
</dbReference>
<dbReference type="InterPro" id="IPR014818">
    <property type="entry name" value="Phage/plasmid_primase_P4_C"/>
</dbReference>
<evidence type="ECO:0000256" key="4">
    <source>
        <dbReference type="SAM" id="MobiDB-lite"/>
    </source>
</evidence>
<feature type="region of interest" description="Disordered" evidence="4">
    <location>
        <begin position="1"/>
        <end position="32"/>
    </location>
</feature>
<feature type="non-terminal residue" evidence="6">
    <location>
        <position position="1"/>
    </location>
</feature>
<evidence type="ECO:0000256" key="2">
    <source>
        <dbReference type="ARBA" id="ARBA00022801"/>
    </source>
</evidence>
<dbReference type="InterPro" id="IPR027417">
    <property type="entry name" value="P-loop_NTPase"/>
</dbReference>
<dbReference type="AlphaFoldDB" id="A0A0F9KA32"/>
<dbReference type="NCBIfam" id="TIGR01613">
    <property type="entry name" value="primase_Cterm"/>
    <property type="match status" value="1"/>
</dbReference>
<name>A0A0F9KA32_9ZZZZ</name>
<dbReference type="GO" id="GO:0005524">
    <property type="term" value="F:ATP binding"/>
    <property type="evidence" value="ECO:0007669"/>
    <property type="project" value="UniProtKB-KW"/>
</dbReference>
<evidence type="ECO:0000256" key="3">
    <source>
        <dbReference type="ARBA" id="ARBA00022840"/>
    </source>
</evidence>
<proteinExistence type="predicted"/>
<dbReference type="Pfam" id="PF08706">
    <property type="entry name" value="D5_N"/>
    <property type="match status" value="1"/>
</dbReference>
<protein>
    <recommendedName>
        <fullName evidence="5">SF3 helicase domain-containing protein</fullName>
    </recommendedName>
</protein>
<keyword evidence="1" id="KW-0547">Nucleotide-binding</keyword>
<dbReference type="InterPro" id="IPR051620">
    <property type="entry name" value="ORF904-like_C"/>
</dbReference>
<dbReference type="InterPro" id="IPR006500">
    <property type="entry name" value="Helicase_put_C_phage/plasmid"/>
</dbReference>
<dbReference type="SMART" id="SM00885">
    <property type="entry name" value="D5_N"/>
    <property type="match status" value="1"/>
</dbReference>
<gene>
    <name evidence="6" type="ORF">LCGC14_1430050</name>
</gene>
<dbReference type="PANTHER" id="PTHR35372:SF2">
    <property type="entry name" value="SF3 HELICASE DOMAIN-CONTAINING PROTEIN"/>
    <property type="match status" value="1"/>
</dbReference>
<evidence type="ECO:0000256" key="1">
    <source>
        <dbReference type="ARBA" id="ARBA00022741"/>
    </source>
</evidence>
<dbReference type="EMBL" id="LAZR01009624">
    <property type="protein sequence ID" value="KKM71491.1"/>
    <property type="molecule type" value="Genomic_DNA"/>
</dbReference>
<keyword evidence="2" id="KW-0378">Hydrolase</keyword>
<feature type="domain" description="SF3 helicase" evidence="5">
    <location>
        <begin position="227"/>
        <end position="390"/>
    </location>
</feature>